<keyword evidence="4" id="KW-0949">S-adenosyl-L-methionine</keyword>
<organism evidence="7 8">
    <name type="scientific">Kutzneria buriramensis</name>
    <dbReference type="NCBI Taxonomy" id="1045776"/>
    <lineage>
        <taxon>Bacteria</taxon>
        <taxon>Bacillati</taxon>
        <taxon>Actinomycetota</taxon>
        <taxon>Actinomycetes</taxon>
        <taxon>Pseudonocardiales</taxon>
        <taxon>Pseudonocardiaceae</taxon>
        <taxon>Kutzneria</taxon>
    </lineage>
</organism>
<dbReference type="Gene3D" id="3.40.50.150">
    <property type="entry name" value="Vaccinia Virus protein VP39"/>
    <property type="match status" value="1"/>
</dbReference>
<evidence type="ECO:0000256" key="1">
    <source>
        <dbReference type="ARBA" id="ARBA00004792"/>
    </source>
</evidence>
<dbReference type="Proteomes" id="UP000256269">
    <property type="component" value="Unassembled WGS sequence"/>
</dbReference>
<evidence type="ECO:0000256" key="2">
    <source>
        <dbReference type="ARBA" id="ARBA00022603"/>
    </source>
</evidence>
<name>A0A3E0HER4_9PSEU</name>
<comment type="pathway">
    <text evidence="1">Antibiotic biosynthesis.</text>
</comment>
<evidence type="ECO:0000256" key="5">
    <source>
        <dbReference type="ARBA" id="ARBA00023194"/>
    </source>
</evidence>
<sequence length="367" mass="39913">MDNECLRRLIVAAGGGVADAEIAVKEIGPDAVVPVLLRELLERADFGGVDTTATVLFELDDQCWTITAAGFAPGRTDCEVTVRQELWDLLRGVFGPAAARTNCTRSIRWPDSPAVGRDSAGRFGQVAHFLHRLLAGSTAAPVDLTELILRFGSDKWGFHHYTGHYARFFEPLRDLPLTVLELGIGGYGSPTSGGGSLKAWQRYFHRGLVFGVDIVDKSPLDGQRRTTRRGDQSDKAFLDALIAETGAPDIVIDDGSHRCDHVIASFQHLFPRLAPGGIYVVEDTQTSYWESFGGSASRLSDVDTSMGYFKSLLDGLNHSEFDPDDFTSTGFEKQIAGMSFFHNLVFVQKAVNDEGSLPGFVAGKPIA</sequence>
<proteinExistence type="predicted"/>
<evidence type="ECO:0000313" key="8">
    <source>
        <dbReference type="Proteomes" id="UP000256269"/>
    </source>
</evidence>
<feature type="domain" description="Methyltransferase MycE N-terminal" evidence="6">
    <location>
        <begin position="6"/>
        <end position="105"/>
    </location>
</feature>
<dbReference type="Pfam" id="PF17843">
    <property type="entry name" value="MycE_N"/>
    <property type="match status" value="1"/>
</dbReference>
<keyword evidence="8" id="KW-1185">Reference proteome</keyword>
<dbReference type="GO" id="GO:0008168">
    <property type="term" value="F:methyltransferase activity"/>
    <property type="evidence" value="ECO:0007669"/>
    <property type="project" value="UniProtKB-KW"/>
</dbReference>
<dbReference type="RefSeq" id="WP_116177162.1">
    <property type="nucleotide sequence ID" value="NZ_CP144375.1"/>
</dbReference>
<dbReference type="AlphaFoldDB" id="A0A3E0HER4"/>
<accession>A0A3E0HER4</accession>
<dbReference type="GO" id="GO:0032259">
    <property type="term" value="P:methylation"/>
    <property type="evidence" value="ECO:0007669"/>
    <property type="project" value="UniProtKB-KW"/>
</dbReference>
<dbReference type="GO" id="GO:0017000">
    <property type="term" value="P:antibiotic biosynthetic process"/>
    <property type="evidence" value="ECO:0007669"/>
    <property type="project" value="UniProtKB-KW"/>
</dbReference>
<evidence type="ECO:0000259" key="6">
    <source>
        <dbReference type="Pfam" id="PF17843"/>
    </source>
</evidence>
<dbReference type="Gene3D" id="3.30.1050.30">
    <property type="match status" value="1"/>
</dbReference>
<dbReference type="InterPro" id="IPR040800">
    <property type="entry name" value="MycE_N"/>
</dbReference>
<comment type="caution">
    <text evidence="7">The sequence shown here is derived from an EMBL/GenBank/DDBJ whole genome shotgun (WGS) entry which is preliminary data.</text>
</comment>
<dbReference type="InterPro" id="IPR029063">
    <property type="entry name" value="SAM-dependent_MTases_sf"/>
</dbReference>
<keyword evidence="2 7" id="KW-0489">Methyltransferase</keyword>
<gene>
    <name evidence="7" type="ORF">BCF44_109275</name>
</gene>
<keyword evidence="3 7" id="KW-0808">Transferase</keyword>
<dbReference type="EMBL" id="QUNO01000009">
    <property type="protein sequence ID" value="REH43732.1"/>
    <property type="molecule type" value="Genomic_DNA"/>
</dbReference>
<keyword evidence="5" id="KW-0045">Antibiotic biosynthesis</keyword>
<protein>
    <submittedName>
        <fullName evidence="7">Demethylmacrocin O-methyltransferase</fullName>
    </submittedName>
</protein>
<evidence type="ECO:0000256" key="4">
    <source>
        <dbReference type="ARBA" id="ARBA00022691"/>
    </source>
</evidence>
<reference evidence="7 8" key="1">
    <citation type="submission" date="2018-08" db="EMBL/GenBank/DDBJ databases">
        <title>Genomic Encyclopedia of Archaeal and Bacterial Type Strains, Phase II (KMG-II): from individual species to whole genera.</title>
        <authorList>
            <person name="Goeker M."/>
        </authorList>
    </citation>
    <scope>NUCLEOTIDE SEQUENCE [LARGE SCALE GENOMIC DNA]</scope>
    <source>
        <strain evidence="7 8">DSM 45791</strain>
    </source>
</reference>
<dbReference type="OrthoDB" id="9816424at2"/>
<evidence type="ECO:0000256" key="3">
    <source>
        <dbReference type="ARBA" id="ARBA00022679"/>
    </source>
</evidence>
<dbReference type="SUPFAM" id="SSF53335">
    <property type="entry name" value="S-adenosyl-L-methionine-dependent methyltransferases"/>
    <property type="match status" value="1"/>
</dbReference>
<evidence type="ECO:0000313" key="7">
    <source>
        <dbReference type="EMBL" id="REH43732.1"/>
    </source>
</evidence>